<name>A0A8R1XLF9_ONCVO</name>
<dbReference type="Proteomes" id="UP000024404">
    <property type="component" value="Unassembled WGS sequence"/>
</dbReference>
<sequence length="122" mass="14002">MFGETKSNIRLKSKRIYENNPGNVSNHYSLMDPDRRNECCKAFDVEYQDEYGNVIGNPEKVQPDQRKRLRDCLDDCSCRLGLKPSEVLFFMENSDTLLPDNSDINSLRGRQIIAHGKSESAN</sequence>
<reference evidence="1" key="2">
    <citation type="submission" date="2022-06" db="UniProtKB">
        <authorList>
            <consortium name="EnsemblMetazoa"/>
        </authorList>
    </citation>
    <scope>IDENTIFICATION</scope>
</reference>
<dbReference type="AlphaFoldDB" id="A0A8R1XLF9"/>
<proteinExistence type="predicted"/>
<protein>
    <submittedName>
        <fullName evidence="1">Uncharacterized protein</fullName>
    </submittedName>
</protein>
<accession>A0A8R1XLF9</accession>
<dbReference type="EMBL" id="CMVM020000350">
    <property type="status" value="NOT_ANNOTATED_CDS"/>
    <property type="molecule type" value="Genomic_DNA"/>
</dbReference>
<evidence type="ECO:0000313" key="1">
    <source>
        <dbReference type="EnsemblMetazoa" id="OVOC11259.1"/>
    </source>
</evidence>
<dbReference type="EnsemblMetazoa" id="OVOC11259.1">
    <property type="protein sequence ID" value="OVOC11259.1"/>
    <property type="gene ID" value="WBGene00248068"/>
</dbReference>
<reference evidence="2" key="1">
    <citation type="submission" date="2013-10" db="EMBL/GenBank/DDBJ databases">
        <title>Genome sequencing of Onchocerca volvulus.</title>
        <authorList>
            <person name="Cotton J."/>
            <person name="Tsai J."/>
            <person name="Stanley E."/>
            <person name="Tracey A."/>
            <person name="Holroyd N."/>
            <person name="Lustigman S."/>
            <person name="Berriman M."/>
        </authorList>
    </citation>
    <scope>NUCLEOTIDE SEQUENCE</scope>
</reference>
<organism evidence="1 2">
    <name type="scientific">Onchocerca volvulus</name>
    <dbReference type="NCBI Taxonomy" id="6282"/>
    <lineage>
        <taxon>Eukaryota</taxon>
        <taxon>Metazoa</taxon>
        <taxon>Ecdysozoa</taxon>
        <taxon>Nematoda</taxon>
        <taxon>Chromadorea</taxon>
        <taxon>Rhabditida</taxon>
        <taxon>Spirurina</taxon>
        <taxon>Spiruromorpha</taxon>
        <taxon>Filarioidea</taxon>
        <taxon>Onchocercidae</taxon>
        <taxon>Onchocerca</taxon>
    </lineage>
</organism>
<evidence type="ECO:0000313" key="2">
    <source>
        <dbReference type="Proteomes" id="UP000024404"/>
    </source>
</evidence>
<keyword evidence="2" id="KW-1185">Reference proteome</keyword>